<dbReference type="PROSITE" id="PS00798">
    <property type="entry name" value="ALDOKETO_REDUCTASE_1"/>
    <property type="match status" value="1"/>
</dbReference>
<evidence type="ECO:0000256" key="3">
    <source>
        <dbReference type="ARBA" id="ARBA00023002"/>
    </source>
</evidence>
<dbReference type="PROSITE" id="PS00063">
    <property type="entry name" value="ALDOKETO_REDUCTASE_3"/>
    <property type="match status" value="1"/>
</dbReference>
<protein>
    <submittedName>
        <fullName evidence="6">KdgR1</fullName>
    </submittedName>
</protein>
<dbReference type="SUPFAM" id="SSF51430">
    <property type="entry name" value="NAD(P)-linked oxidoreductase"/>
    <property type="match status" value="1"/>
</dbReference>
<evidence type="ECO:0000256" key="2">
    <source>
        <dbReference type="ARBA" id="ARBA00022857"/>
    </source>
</evidence>
<dbReference type="PRINTS" id="PR00069">
    <property type="entry name" value="ALDKETRDTASE"/>
</dbReference>
<proteinExistence type="inferred from homology"/>
<evidence type="ECO:0000313" key="7">
    <source>
        <dbReference type="Proteomes" id="UP000006867"/>
    </source>
</evidence>
<evidence type="ECO:0000259" key="5">
    <source>
        <dbReference type="Pfam" id="PF00248"/>
    </source>
</evidence>
<feature type="domain" description="NADP-dependent oxidoreductase" evidence="5">
    <location>
        <begin position="88"/>
        <end position="332"/>
    </location>
</feature>
<dbReference type="InterPro" id="IPR023210">
    <property type="entry name" value="NADP_OxRdtase_dom"/>
</dbReference>
<dbReference type="PROSITE" id="PS00062">
    <property type="entry name" value="ALDOKETO_REDUCTASE_2"/>
    <property type="match status" value="1"/>
</dbReference>
<accession>A0ABN3ZIQ9</accession>
<evidence type="ECO:0000256" key="1">
    <source>
        <dbReference type="ARBA" id="ARBA00007905"/>
    </source>
</evidence>
<dbReference type="InterPro" id="IPR020471">
    <property type="entry name" value="AKR"/>
</dbReference>
<gene>
    <name evidence="6" type="ordered locus">BATR1942_19615</name>
</gene>
<dbReference type="PANTHER" id="PTHR43827">
    <property type="entry name" value="2,5-DIKETO-D-GLUCONIC ACID REDUCTASE"/>
    <property type="match status" value="1"/>
</dbReference>
<dbReference type="Proteomes" id="UP000006867">
    <property type="component" value="Chromosome"/>
</dbReference>
<organism evidence="6 7">
    <name type="scientific">Bacillus atrophaeus (strain 1942)</name>
    <dbReference type="NCBI Taxonomy" id="720555"/>
    <lineage>
        <taxon>Bacteria</taxon>
        <taxon>Bacillati</taxon>
        <taxon>Bacillota</taxon>
        <taxon>Bacilli</taxon>
        <taxon>Bacillales</taxon>
        <taxon>Bacillaceae</taxon>
        <taxon>Bacillus</taxon>
    </lineage>
</organism>
<dbReference type="EMBL" id="CP002207">
    <property type="protein sequence ID" value="ADP34838.1"/>
    <property type="molecule type" value="Genomic_DNA"/>
</dbReference>
<sequence length="349" mass="40397">MDVSDLTAKKLTAYRQLFLYAHNQLLQRAIFATQFFPYHQLIYHIHLHFHYHVLIVRIMVKQSEREGFIMDKAIPELTLNDGTTIPAIGFGTYALNGNEGVNAINSAIDIGYRLIDTAYNYENEGTVGEAIRRSSVPREQLYITSKLPGRYHEYDKAVTAIQESLYRADLDYYDLYLIHWPNPKQGHYTEAWQALIEAKKWGLIRSIGVCNFLPEHIEQLQRETGVKPSINQIEFHPAFNQEHQHKWHEEQGIQTESWSPLARASEILNNKQLGQIAEKYNKTISQVILRWHCQLGAIPIPKSASPERQLENISIFDFSLDEKDMKEIASLSRPDGRINDQDPAVYEEF</sequence>
<feature type="region of interest" description="Disordered" evidence="4">
    <location>
        <begin position="330"/>
        <end position="349"/>
    </location>
</feature>
<keyword evidence="2" id="KW-0521">NADP</keyword>
<dbReference type="InterPro" id="IPR018170">
    <property type="entry name" value="Aldo/ket_reductase_CS"/>
</dbReference>
<comment type="similarity">
    <text evidence="1">Belongs to the aldo/keto reductase family.</text>
</comment>
<keyword evidence="7" id="KW-1185">Reference proteome</keyword>
<evidence type="ECO:0000313" key="6">
    <source>
        <dbReference type="EMBL" id="ADP34838.1"/>
    </source>
</evidence>
<evidence type="ECO:0000256" key="4">
    <source>
        <dbReference type="SAM" id="MobiDB-lite"/>
    </source>
</evidence>
<dbReference type="CDD" id="cd19132">
    <property type="entry name" value="AKR_AKR5D1_E1"/>
    <property type="match status" value="1"/>
</dbReference>
<dbReference type="InterPro" id="IPR036812">
    <property type="entry name" value="NAD(P)_OxRdtase_dom_sf"/>
</dbReference>
<dbReference type="PANTHER" id="PTHR43827:SF3">
    <property type="entry name" value="NADP-DEPENDENT OXIDOREDUCTASE DOMAIN-CONTAINING PROTEIN"/>
    <property type="match status" value="1"/>
</dbReference>
<name>A0ABN3ZIQ9_BACA1</name>
<dbReference type="Gene3D" id="3.20.20.100">
    <property type="entry name" value="NADP-dependent oxidoreductase domain"/>
    <property type="match status" value="1"/>
</dbReference>
<reference evidence="6 7" key="1">
    <citation type="journal article" date="2011" name="Front. Microbiol.">
        <title>Genomic signatures of strain selection and enhancement in Bacillus atrophaeus var. globigii, a historical biowarfare simulant.</title>
        <authorList>
            <person name="Gibbons H.S."/>
            <person name="Broomall S.M."/>
            <person name="McNew L.A."/>
            <person name="Daligault H."/>
            <person name="Chapman C."/>
            <person name="Bruce D."/>
            <person name="Karavis M."/>
            <person name="Krepps M."/>
            <person name="McGregor P.A."/>
            <person name="Hong C."/>
            <person name="Park K.H."/>
            <person name="Akmal A."/>
            <person name="Feldman A."/>
            <person name="Lin J.S."/>
            <person name="Chang W.E."/>
            <person name="Higgs B.W."/>
            <person name="Demirev P."/>
            <person name="Lindquist J."/>
            <person name="Liem A."/>
            <person name="Fochler E."/>
            <person name="Read T.D."/>
            <person name="Tapia R."/>
            <person name="Johnson S."/>
            <person name="Bishop-Lilly K.A."/>
            <person name="Detter C."/>
            <person name="Han C."/>
            <person name="Sozhamannan S."/>
            <person name="Rosenzweig C.N."/>
            <person name="Skowronski E.W."/>
        </authorList>
    </citation>
    <scope>NUCLEOTIDE SEQUENCE [LARGE SCALE GENOMIC DNA]</scope>
    <source>
        <strain evidence="6 7">1942</strain>
    </source>
</reference>
<keyword evidence="3" id="KW-0560">Oxidoreductase</keyword>
<dbReference type="Pfam" id="PF00248">
    <property type="entry name" value="Aldo_ket_red"/>
    <property type="match status" value="1"/>
</dbReference>